<dbReference type="InterPro" id="IPR051310">
    <property type="entry name" value="MCP_chemotaxis"/>
</dbReference>
<reference evidence="6" key="1">
    <citation type="submission" date="2022-08" db="EMBL/GenBank/DDBJ databases">
        <title>Novel Bdellovibrio Species Isolated from Svalbard: Designation Bdellovibrio svalbardensis.</title>
        <authorList>
            <person name="Mitchell R.J."/>
            <person name="Choi S.Y."/>
        </authorList>
    </citation>
    <scope>NUCLEOTIDE SEQUENCE</scope>
    <source>
        <strain evidence="6">PAP01</strain>
    </source>
</reference>
<evidence type="ECO:0000313" key="7">
    <source>
        <dbReference type="Proteomes" id="UP001152321"/>
    </source>
</evidence>
<evidence type="ECO:0000313" key="6">
    <source>
        <dbReference type="EMBL" id="MDG0817214.1"/>
    </source>
</evidence>
<dbReference type="PANTHER" id="PTHR43531:SF14">
    <property type="entry name" value="METHYL-ACCEPTING CHEMOTAXIS PROTEIN I-RELATED"/>
    <property type="match status" value="1"/>
</dbReference>
<keyword evidence="4" id="KW-1133">Transmembrane helix</keyword>
<keyword evidence="4" id="KW-0472">Membrane</keyword>
<accession>A0ABT6DK14</accession>
<evidence type="ECO:0000256" key="2">
    <source>
        <dbReference type="ARBA" id="ARBA00029447"/>
    </source>
</evidence>
<evidence type="ECO:0000256" key="1">
    <source>
        <dbReference type="ARBA" id="ARBA00022481"/>
    </source>
</evidence>
<dbReference type="CDD" id="cd11386">
    <property type="entry name" value="MCP_signal"/>
    <property type="match status" value="1"/>
</dbReference>
<dbReference type="Gene3D" id="1.10.287.950">
    <property type="entry name" value="Methyl-accepting chemotaxis protein"/>
    <property type="match status" value="1"/>
</dbReference>
<proteinExistence type="inferred from homology"/>
<feature type="domain" description="Methyl-accepting transducer" evidence="5">
    <location>
        <begin position="236"/>
        <end position="465"/>
    </location>
</feature>
<feature type="transmembrane region" description="Helical" evidence="4">
    <location>
        <begin position="24"/>
        <end position="43"/>
    </location>
</feature>
<dbReference type="PANTHER" id="PTHR43531">
    <property type="entry name" value="PROTEIN ICFG"/>
    <property type="match status" value="1"/>
</dbReference>
<keyword evidence="7" id="KW-1185">Reference proteome</keyword>
<gene>
    <name evidence="6" type="ORF">NWE73_12610</name>
</gene>
<dbReference type="SUPFAM" id="SSF58104">
    <property type="entry name" value="Methyl-accepting chemotaxis protein (MCP) signaling domain"/>
    <property type="match status" value="1"/>
</dbReference>
<comment type="caution">
    <text evidence="6">The sequence shown here is derived from an EMBL/GenBank/DDBJ whole genome shotgun (WGS) entry which is preliminary data.</text>
</comment>
<protein>
    <submittedName>
        <fullName evidence="6">Methyl-accepting chemotaxis protein</fullName>
    </submittedName>
</protein>
<name>A0ABT6DK14_9BACT</name>
<dbReference type="RefSeq" id="WP_277578689.1">
    <property type="nucleotide sequence ID" value="NZ_JANRMI010000003.1"/>
</dbReference>
<dbReference type="PROSITE" id="PS50111">
    <property type="entry name" value="CHEMOTAXIS_TRANSDUC_2"/>
    <property type="match status" value="1"/>
</dbReference>
<feature type="transmembrane region" description="Helical" evidence="4">
    <location>
        <begin position="197"/>
        <end position="219"/>
    </location>
</feature>
<dbReference type="InterPro" id="IPR004089">
    <property type="entry name" value="MCPsignal_dom"/>
</dbReference>
<evidence type="ECO:0000256" key="3">
    <source>
        <dbReference type="PROSITE-ProRule" id="PRU00284"/>
    </source>
</evidence>
<dbReference type="Proteomes" id="UP001152321">
    <property type="component" value="Unassembled WGS sequence"/>
</dbReference>
<evidence type="ECO:0000256" key="4">
    <source>
        <dbReference type="SAM" id="Phobius"/>
    </source>
</evidence>
<keyword evidence="4" id="KW-0812">Transmembrane</keyword>
<dbReference type="SMART" id="SM00283">
    <property type="entry name" value="MA"/>
    <property type="match status" value="1"/>
</dbReference>
<dbReference type="Pfam" id="PF00015">
    <property type="entry name" value="MCPsignal"/>
    <property type="match status" value="1"/>
</dbReference>
<sequence>MSEVSAQRESKDVPVKANINIKKLFSFAFLTIGLLIALIFLAVRYEVYRIEQATLKLSQTTEAALDASKVKYHIVQIQQFVTDASLTGDRDGLDEAKKHLDDVHKNIEAMKVLAPHHASTFNRLAEEAKALHAVGMEMFAAYTEKGKNEGNLIMKRPQTGLDASSLVIANEIDALVEKLIAEEMTSGKDLSQAEANLNLVLAILAGVSLLVMVVAFAMLKTKLTEASRLLQDLQSSSFQVATSGGEIANAANKLSSAAVESAATIETTTASTEEISSIIKENAKGAVQARDISGIAQEKAKEGQQEVVRLITSMGEIAQGSKKIEEIITVIDDIAFQTNLLALNAAVEAARAGEQGKGFAVVADAVRTLAQRSATSAKEISDLIRSSVDKIEYGSGVAESSGEALNQIVAAVEKVTHINTEISVASEEQARGIDAINKSINDFDRTTQSNAASAEECAASSQELAEQSKILREMLLKLGAVLGV</sequence>
<comment type="similarity">
    <text evidence="2">Belongs to the methyl-accepting chemotaxis (MCP) protein family.</text>
</comment>
<keyword evidence="1" id="KW-0488">Methylation</keyword>
<evidence type="ECO:0000259" key="5">
    <source>
        <dbReference type="PROSITE" id="PS50111"/>
    </source>
</evidence>
<dbReference type="EMBL" id="JANRMI010000003">
    <property type="protein sequence ID" value="MDG0817214.1"/>
    <property type="molecule type" value="Genomic_DNA"/>
</dbReference>
<organism evidence="6 7">
    <name type="scientific">Bdellovibrio svalbardensis</name>
    <dbReference type="NCBI Taxonomy" id="2972972"/>
    <lineage>
        <taxon>Bacteria</taxon>
        <taxon>Pseudomonadati</taxon>
        <taxon>Bdellovibrionota</taxon>
        <taxon>Bdellovibrionia</taxon>
        <taxon>Bdellovibrionales</taxon>
        <taxon>Pseudobdellovibrionaceae</taxon>
        <taxon>Bdellovibrio</taxon>
    </lineage>
</organism>
<keyword evidence="3" id="KW-0807">Transducer</keyword>